<dbReference type="SMART" id="SM00388">
    <property type="entry name" value="HisKA"/>
    <property type="match status" value="1"/>
</dbReference>
<dbReference type="GO" id="GO:0016036">
    <property type="term" value="P:cellular response to phosphate starvation"/>
    <property type="evidence" value="ECO:0007669"/>
    <property type="project" value="TreeGrafter"/>
</dbReference>
<comment type="subcellular location">
    <subcellularLocation>
        <location evidence="2">Membrane</location>
    </subcellularLocation>
</comment>
<keyword evidence="16" id="KW-1185">Reference proteome</keyword>
<dbReference type="InterPro" id="IPR003594">
    <property type="entry name" value="HATPase_dom"/>
</dbReference>
<dbReference type="GO" id="GO:0004721">
    <property type="term" value="F:phosphoprotein phosphatase activity"/>
    <property type="evidence" value="ECO:0007669"/>
    <property type="project" value="TreeGrafter"/>
</dbReference>
<dbReference type="AlphaFoldDB" id="A0A4V6HRW0"/>
<dbReference type="GO" id="GO:0005524">
    <property type="term" value="F:ATP binding"/>
    <property type="evidence" value="ECO:0007669"/>
    <property type="project" value="UniProtKB-KW"/>
</dbReference>
<dbReference type="PROSITE" id="PS50109">
    <property type="entry name" value="HIS_KIN"/>
    <property type="match status" value="1"/>
</dbReference>
<dbReference type="PROSITE" id="PS51257">
    <property type="entry name" value="PROKAR_LIPOPROTEIN"/>
    <property type="match status" value="1"/>
</dbReference>
<dbReference type="Pfam" id="PF02518">
    <property type="entry name" value="HATPase_c"/>
    <property type="match status" value="1"/>
</dbReference>
<feature type="domain" description="Histidine kinase" evidence="14">
    <location>
        <begin position="159"/>
        <end position="375"/>
    </location>
</feature>
<dbReference type="InterPro" id="IPR036097">
    <property type="entry name" value="HisK_dim/P_sf"/>
</dbReference>
<dbReference type="PRINTS" id="PR00344">
    <property type="entry name" value="BCTRLSENSOR"/>
</dbReference>
<protein>
    <recommendedName>
        <fullName evidence="3">histidine kinase</fullName>
        <ecNumber evidence="3">2.7.13.3</ecNumber>
    </recommendedName>
</protein>
<dbReference type="InterPro" id="IPR050351">
    <property type="entry name" value="BphY/WalK/GraS-like"/>
</dbReference>
<evidence type="ECO:0000256" key="2">
    <source>
        <dbReference type="ARBA" id="ARBA00004370"/>
    </source>
</evidence>
<name>A0A4V6HRW0_9FIRM</name>
<dbReference type="PANTHER" id="PTHR45453">
    <property type="entry name" value="PHOSPHATE REGULON SENSOR PROTEIN PHOR"/>
    <property type="match status" value="1"/>
</dbReference>
<dbReference type="Gene3D" id="1.10.287.130">
    <property type="match status" value="1"/>
</dbReference>
<accession>A0A4V6HRW0</accession>
<keyword evidence="8 15" id="KW-0418">Kinase</keyword>
<dbReference type="CDD" id="cd00082">
    <property type="entry name" value="HisKA"/>
    <property type="match status" value="1"/>
</dbReference>
<comment type="catalytic activity">
    <reaction evidence="1">
        <text>ATP + protein L-histidine = ADP + protein N-phospho-L-histidine.</text>
        <dbReference type="EC" id="2.7.13.3"/>
    </reaction>
</comment>
<evidence type="ECO:0000256" key="5">
    <source>
        <dbReference type="ARBA" id="ARBA00022679"/>
    </source>
</evidence>
<dbReference type="InterPro" id="IPR003661">
    <property type="entry name" value="HisK_dim/P_dom"/>
</dbReference>
<evidence type="ECO:0000256" key="13">
    <source>
        <dbReference type="SAM" id="Phobius"/>
    </source>
</evidence>
<evidence type="ECO:0000259" key="14">
    <source>
        <dbReference type="PROSITE" id="PS50109"/>
    </source>
</evidence>
<dbReference type="SMART" id="SM00387">
    <property type="entry name" value="HATPase_c"/>
    <property type="match status" value="1"/>
</dbReference>
<keyword evidence="11" id="KW-0902">Two-component regulatory system</keyword>
<evidence type="ECO:0000256" key="4">
    <source>
        <dbReference type="ARBA" id="ARBA00022553"/>
    </source>
</evidence>
<dbReference type="InterPro" id="IPR004358">
    <property type="entry name" value="Sig_transdc_His_kin-like_C"/>
</dbReference>
<dbReference type="FunFam" id="3.30.565.10:FF:000013">
    <property type="entry name" value="Two-component sensor histidine kinase"/>
    <property type="match status" value="1"/>
</dbReference>
<sequence>MKNEFARLKRKIVKQVFIVALFAILIGACLQYMVIDGILQEPFAEGFVAWCQNKFDLDYMEAVNVYQKVFRNIKDYLMMAGFIILILILFYIALLKFTRYFDEIRQGMKKLLQESEEPIRLSPELDFMEAEMNQVKGTLKKRAADVFEAEQRKNSLVVYLAHDIKTPLTSVIGYMNLMLELPDMPPEQRAKYMEITLEKAYRLEQLINELFDVTRFNMQSIELEKEEIHLAYMLMQMAEEFYPVLMEQNKRARVDADESLLIQGDPNKLARVFNNILKNAIAYSYENTIIEIKAEKIENHVLITFRNRGDQIPYDMLMKIFEQFYRMDSARSSNTGGAGLGLAIAKEIVLAHGGKIYGQSDEIFTTFSVELPLMVI</sequence>
<evidence type="ECO:0000313" key="15">
    <source>
        <dbReference type="EMBL" id="TLD00598.1"/>
    </source>
</evidence>
<keyword evidence="6 13" id="KW-0812">Transmembrane</keyword>
<evidence type="ECO:0000256" key="1">
    <source>
        <dbReference type="ARBA" id="ARBA00000085"/>
    </source>
</evidence>
<evidence type="ECO:0000256" key="3">
    <source>
        <dbReference type="ARBA" id="ARBA00012438"/>
    </source>
</evidence>
<evidence type="ECO:0000256" key="6">
    <source>
        <dbReference type="ARBA" id="ARBA00022692"/>
    </source>
</evidence>
<evidence type="ECO:0000256" key="8">
    <source>
        <dbReference type="ARBA" id="ARBA00022777"/>
    </source>
</evidence>
<proteinExistence type="predicted"/>
<dbReference type="InterPro" id="IPR005467">
    <property type="entry name" value="His_kinase_dom"/>
</dbReference>
<dbReference type="Proteomes" id="UP000306509">
    <property type="component" value="Unassembled WGS sequence"/>
</dbReference>
<evidence type="ECO:0000256" key="11">
    <source>
        <dbReference type="ARBA" id="ARBA00023012"/>
    </source>
</evidence>
<dbReference type="RefSeq" id="WP_044297049.1">
    <property type="nucleotide sequence ID" value="NZ_QGQD01000052.1"/>
</dbReference>
<keyword evidence="7" id="KW-0547">Nucleotide-binding</keyword>
<comment type="caution">
    <text evidence="15">The sequence shown here is derived from an EMBL/GenBank/DDBJ whole genome shotgun (WGS) entry which is preliminary data.</text>
</comment>
<evidence type="ECO:0000256" key="7">
    <source>
        <dbReference type="ARBA" id="ARBA00022741"/>
    </source>
</evidence>
<keyword evidence="10 13" id="KW-1133">Transmembrane helix</keyword>
<reference evidence="15 16" key="1">
    <citation type="journal article" date="2019" name="Anaerobe">
        <title>Detection of Robinsoniella peoriensis in multiple bone samples of a trauma patient.</title>
        <authorList>
            <person name="Schrottner P."/>
            <person name="Hartwich K."/>
            <person name="Bunk B."/>
            <person name="Schober I."/>
            <person name="Helbig S."/>
            <person name="Rudolph W.W."/>
            <person name="Gunzer F."/>
        </authorList>
    </citation>
    <scope>NUCLEOTIDE SEQUENCE [LARGE SCALE GENOMIC DNA]</scope>
    <source>
        <strain evidence="15 16">DSM 106044</strain>
    </source>
</reference>
<dbReference type="GO" id="GO:0000155">
    <property type="term" value="F:phosphorelay sensor kinase activity"/>
    <property type="evidence" value="ECO:0007669"/>
    <property type="project" value="InterPro"/>
</dbReference>
<feature type="transmembrane region" description="Helical" evidence="13">
    <location>
        <begin position="12"/>
        <end position="35"/>
    </location>
</feature>
<evidence type="ECO:0000313" key="16">
    <source>
        <dbReference type="Proteomes" id="UP000306509"/>
    </source>
</evidence>
<keyword evidence="9" id="KW-0067">ATP-binding</keyword>
<dbReference type="STRING" id="180332.GCA_000797495_02872"/>
<gene>
    <name evidence="15" type="primary">walK_1</name>
    <name evidence="15" type="ORF">DSM106044_02545</name>
</gene>
<dbReference type="GO" id="GO:0005886">
    <property type="term" value="C:plasma membrane"/>
    <property type="evidence" value="ECO:0007669"/>
    <property type="project" value="TreeGrafter"/>
</dbReference>
<dbReference type="Pfam" id="PF00512">
    <property type="entry name" value="HisKA"/>
    <property type="match status" value="1"/>
</dbReference>
<evidence type="ECO:0000256" key="12">
    <source>
        <dbReference type="ARBA" id="ARBA00023136"/>
    </source>
</evidence>
<dbReference type="EC" id="2.7.13.3" evidence="3"/>
<dbReference type="SUPFAM" id="SSF47384">
    <property type="entry name" value="Homodimeric domain of signal transducing histidine kinase"/>
    <property type="match status" value="1"/>
</dbReference>
<dbReference type="PANTHER" id="PTHR45453:SF1">
    <property type="entry name" value="PHOSPHATE REGULON SENSOR PROTEIN PHOR"/>
    <property type="match status" value="1"/>
</dbReference>
<keyword evidence="12 13" id="KW-0472">Membrane</keyword>
<keyword evidence="4" id="KW-0597">Phosphoprotein</keyword>
<evidence type="ECO:0000256" key="9">
    <source>
        <dbReference type="ARBA" id="ARBA00022840"/>
    </source>
</evidence>
<dbReference type="InterPro" id="IPR036890">
    <property type="entry name" value="HATPase_C_sf"/>
</dbReference>
<dbReference type="EMBL" id="QGQD01000052">
    <property type="protein sequence ID" value="TLD00598.1"/>
    <property type="molecule type" value="Genomic_DNA"/>
</dbReference>
<evidence type="ECO:0000256" key="10">
    <source>
        <dbReference type="ARBA" id="ARBA00022989"/>
    </source>
</evidence>
<keyword evidence="5 15" id="KW-0808">Transferase</keyword>
<dbReference type="Gene3D" id="3.30.565.10">
    <property type="entry name" value="Histidine kinase-like ATPase, C-terminal domain"/>
    <property type="match status" value="1"/>
</dbReference>
<dbReference type="SUPFAM" id="SSF55874">
    <property type="entry name" value="ATPase domain of HSP90 chaperone/DNA topoisomerase II/histidine kinase"/>
    <property type="match status" value="1"/>
</dbReference>
<organism evidence="15 16">
    <name type="scientific">Robinsoniella peoriensis</name>
    <dbReference type="NCBI Taxonomy" id="180332"/>
    <lineage>
        <taxon>Bacteria</taxon>
        <taxon>Bacillati</taxon>
        <taxon>Bacillota</taxon>
        <taxon>Clostridia</taxon>
        <taxon>Lachnospirales</taxon>
        <taxon>Lachnospiraceae</taxon>
        <taxon>Robinsoniella</taxon>
    </lineage>
</organism>
<feature type="transmembrane region" description="Helical" evidence="13">
    <location>
        <begin position="76"/>
        <end position="95"/>
    </location>
</feature>